<accession>A0ABY6N712</accession>
<dbReference type="Proteomes" id="UP001163739">
    <property type="component" value="Chromosome"/>
</dbReference>
<dbReference type="EMBL" id="CP100390">
    <property type="protein sequence ID" value="UZE97774.1"/>
    <property type="molecule type" value="Genomic_DNA"/>
</dbReference>
<proteinExistence type="predicted"/>
<dbReference type="RefSeq" id="WP_265049251.1">
    <property type="nucleotide sequence ID" value="NZ_CP100390.1"/>
</dbReference>
<keyword evidence="2" id="KW-1185">Reference proteome</keyword>
<gene>
    <name evidence="1" type="ORF">NKI27_08580</name>
</gene>
<protein>
    <submittedName>
        <fullName evidence="1">Uncharacterized protein</fullName>
    </submittedName>
</protein>
<evidence type="ECO:0000313" key="1">
    <source>
        <dbReference type="EMBL" id="UZE97774.1"/>
    </source>
</evidence>
<reference evidence="1" key="1">
    <citation type="submission" date="2022-06" db="EMBL/GenBank/DDBJ databases">
        <title>Alkalimarinus sp. nov., isolated from gut of a Alitta virens.</title>
        <authorList>
            <person name="Yang A.I."/>
            <person name="Shin N.-R."/>
        </authorList>
    </citation>
    <scope>NUCLEOTIDE SEQUENCE</scope>
    <source>
        <strain evidence="1">A2M4</strain>
    </source>
</reference>
<organism evidence="1 2">
    <name type="scientific">Alkalimarinus alittae</name>
    <dbReference type="NCBI Taxonomy" id="2961619"/>
    <lineage>
        <taxon>Bacteria</taxon>
        <taxon>Pseudomonadati</taxon>
        <taxon>Pseudomonadota</taxon>
        <taxon>Gammaproteobacteria</taxon>
        <taxon>Alteromonadales</taxon>
        <taxon>Alteromonadaceae</taxon>
        <taxon>Alkalimarinus</taxon>
    </lineage>
</organism>
<sequence>MIRTLAFSFLISISGFSHGNNILQFEGRAYDAETEQFIYLEKHTITLDKEGKYASSSVQYLDDNGDVFASKQVSFEANSIAPSFTFIDHRTNSEISVQNKVESIKLTSKLGAIETTESVNIETTNGLVVDAGFDRFIYENWETLLQNKDISFAFLAISRAMLVNLDVKEKSRTTESVVYVVQPSNFFLSLLVDPIELTYHIESQRLTRFEGLTNIAKRKDGRVQGDNYIAVIQYEYF</sequence>
<name>A0ABY6N712_9ALTE</name>
<evidence type="ECO:0000313" key="2">
    <source>
        <dbReference type="Proteomes" id="UP001163739"/>
    </source>
</evidence>